<dbReference type="InterPro" id="IPR002586">
    <property type="entry name" value="CobQ/CobB/MinD/ParA_Nub-bd_dom"/>
</dbReference>
<gene>
    <name evidence="4" type="primary">cobQ</name>
    <name evidence="7" type="ORF">GLW04_06630</name>
</gene>
<dbReference type="PANTHER" id="PTHR21343">
    <property type="entry name" value="DETHIOBIOTIN SYNTHETASE"/>
    <property type="match status" value="1"/>
</dbReference>
<dbReference type="UniPathway" id="UPA00148"/>
<dbReference type="CDD" id="cd01750">
    <property type="entry name" value="GATase1_CobQ"/>
    <property type="match status" value="1"/>
</dbReference>
<dbReference type="Proteomes" id="UP000460949">
    <property type="component" value="Unassembled WGS sequence"/>
</dbReference>
<feature type="domain" description="CobB/CobQ-like glutamine amidotransferase" evidence="6">
    <location>
        <begin position="253"/>
        <end position="434"/>
    </location>
</feature>
<dbReference type="SUPFAM" id="SSF52540">
    <property type="entry name" value="P-loop containing nucleoside triphosphate hydrolases"/>
    <property type="match status" value="1"/>
</dbReference>
<dbReference type="PROSITE" id="PS51274">
    <property type="entry name" value="GATASE_COBBQ"/>
    <property type="match status" value="1"/>
</dbReference>
<keyword evidence="2 4" id="KW-0169">Cobalamin biosynthesis</keyword>
<dbReference type="GO" id="GO:0003824">
    <property type="term" value="F:catalytic activity"/>
    <property type="evidence" value="ECO:0007669"/>
    <property type="project" value="InterPro"/>
</dbReference>
<reference evidence="7 8" key="1">
    <citation type="submission" date="2019-11" db="EMBL/GenBank/DDBJ databases">
        <title>Genome sequences of 17 halophilic strains isolated from different environments.</title>
        <authorList>
            <person name="Furrow R.E."/>
        </authorList>
    </citation>
    <scope>NUCLEOTIDE SEQUENCE [LARGE SCALE GENOMIC DNA]</scope>
    <source>
        <strain evidence="7 8">22511_23_Filter</strain>
    </source>
</reference>
<evidence type="ECO:0000313" key="8">
    <source>
        <dbReference type="Proteomes" id="UP000460949"/>
    </source>
</evidence>
<feature type="active site" evidence="4">
    <location>
        <position position="427"/>
    </location>
</feature>
<dbReference type="InterPro" id="IPR033949">
    <property type="entry name" value="CobQ_GATase1"/>
</dbReference>
<name>A0A845DT81_9BACI</name>
<accession>A0A845DT81</accession>
<evidence type="ECO:0000256" key="2">
    <source>
        <dbReference type="ARBA" id="ARBA00022573"/>
    </source>
</evidence>
<dbReference type="NCBIfam" id="TIGR00313">
    <property type="entry name" value="cobQ"/>
    <property type="match status" value="1"/>
</dbReference>
<dbReference type="HAMAP" id="MF_00028">
    <property type="entry name" value="CobQ"/>
    <property type="match status" value="1"/>
</dbReference>
<dbReference type="CDD" id="cd05389">
    <property type="entry name" value="CobQ_N"/>
    <property type="match status" value="1"/>
</dbReference>
<dbReference type="Pfam" id="PF01656">
    <property type="entry name" value="CbiA"/>
    <property type="match status" value="1"/>
</dbReference>
<dbReference type="NCBIfam" id="NF001989">
    <property type="entry name" value="PRK00784.1"/>
    <property type="match status" value="1"/>
</dbReference>
<dbReference type="SUPFAM" id="SSF52317">
    <property type="entry name" value="Class I glutamine amidotransferase-like"/>
    <property type="match status" value="1"/>
</dbReference>
<dbReference type="Pfam" id="PF07685">
    <property type="entry name" value="GATase_3"/>
    <property type="match status" value="1"/>
</dbReference>
<dbReference type="AlphaFoldDB" id="A0A845DT81"/>
<dbReference type="PANTHER" id="PTHR21343:SF1">
    <property type="entry name" value="COBYRIC ACID SYNTHASE"/>
    <property type="match status" value="1"/>
</dbReference>
<organism evidence="7 8">
    <name type="scientific">Halobacillus litoralis</name>
    <dbReference type="NCBI Taxonomy" id="45668"/>
    <lineage>
        <taxon>Bacteria</taxon>
        <taxon>Bacillati</taxon>
        <taxon>Bacillota</taxon>
        <taxon>Bacilli</taxon>
        <taxon>Bacillales</taxon>
        <taxon>Bacillaceae</taxon>
        <taxon>Halobacillus</taxon>
    </lineage>
</organism>
<dbReference type="EMBL" id="WMET01000001">
    <property type="protein sequence ID" value="MYL19562.1"/>
    <property type="molecule type" value="Genomic_DNA"/>
</dbReference>
<dbReference type="InterPro" id="IPR011698">
    <property type="entry name" value="GATase_3"/>
</dbReference>
<dbReference type="Gene3D" id="3.40.50.300">
    <property type="entry name" value="P-loop containing nucleotide triphosphate hydrolases"/>
    <property type="match status" value="1"/>
</dbReference>
<feature type="active site" description="Nucleophile" evidence="4">
    <location>
        <position position="331"/>
    </location>
</feature>
<dbReference type="InterPro" id="IPR029062">
    <property type="entry name" value="Class_I_gatase-like"/>
</dbReference>
<protein>
    <recommendedName>
        <fullName evidence="4">Cobyric acid synthase</fullName>
    </recommendedName>
</protein>
<comment type="function">
    <text evidence="4">Catalyzes amidations at positions B, D, E, and G on adenosylcobyrinic A,C-diamide. NH(2) groups are provided by glutamine, and one molecule of ATP is hydrogenolyzed for each amidation.</text>
</comment>
<dbReference type="InterPro" id="IPR027417">
    <property type="entry name" value="P-loop_NTPase"/>
</dbReference>
<evidence type="ECO:0000313" key="7">
    <source>
        <dbReference type="EMBL" id="MYL19562.1"/>
    </source>
</evidence>
<evidence type="ECO:0000259" key="6">
    <source>
        <dbReference type="Pfam" id="PF07685"/>
    </source>
</evidence>
<dbReference type="GO" id="GO:0009236">
    <property type="term" value="P:cobalamin biosynthetic process"/>
    <property type="evidence" value="ECO:0007669"/>
    <property type="project" value="UniProtKB-UniRule"/>
</dbReference>
<sequence length="489" mass="53910">MKGLMIQGTASNVGKSFIVTAICRWLSNQGYRVAPFKSQNMSNNSYVTEWGTEIGRAQGVQAEACRTPALPEMNPILLKPRSDQRAEVICLGESVKTFSGRDYREGFYEKGLQAIKHSLDILNASFDYIIIEGAGSPVEVNLNDRELVNMSVADLADVPVLLAADIDRGGVFASIIGTLELLPPHHRKRVQGIIINKFRGDPALFEDGRVWIEAYTGLPVLGVLPHIEHHMEAEDSLSLRPAAISSVSGAVDLAVIVFPYVSNFTDVDPFYKEKDVSIRYVYKPEEFGSPDAVILPGTRSTIEDLQDLRHKGLAEAVTSFIHKGGTAAGICGGYQMLTQQLTDEKDCWEGLGVLPMSAVFHRNKQTKRVQGEVHPSSGFTRASVEGYEIHLGEVTREAGKLSPLFILEGCEEGAVLEGGRVIGTHLHHVFHNDSFRSDWLNKLRRTKSLPLNFENPEQRDPYDQVADHLENEVDTAALMHVLNGKGLPL</sequence>
<evidence type="ECO:0000256" key="1">
    <source>
        <dbReference type="ARBA" id="ARBA00004953"/>
    </source>
</evidence>
<dbReference type="InterPro" id="IPR047045">
    <property type="entry name" value="CobQ_N"/>
</dbReference>
<dbReference type="InterPro" id="IPR004459">
    <property type="entry name" value="CobQ_synth"/>
</dbReference>
<dbReference type="Gene3D" id="3.40.50.880">
    <property type="match status" value="1"/>
</dbReference>
<evidence type="ECO:0000256" key="3">
    <source>
        <dbReference type="ARBA" id="ARBA00022962"/>
    </source>
</evidence>
<comment type="similarity">
    <text evidence="4">Belongs to the CobB/CobQ family. CobQ subfamily.</text>
</comment>
<dbReference type="GO" id="GO:0015420">
    <property type="term" value="F:ABC-type vitamin B12 transporter activity"/>
    <property type="evidence" value="ECO:0007669"/>
    <property type="project" value="UniProtKB-UniRule"/>
</dbReference>
<proteinExistence type="inferred from homology"/>
<feature type="domain" description="CobQ/CobB/MinD/ParA nucleotide binding" evidence="5">
    <location>
        <begin position="4"/>
        <end position="234"/>
    </location>
</feature>
<keyword evidence="3 4" id="KW-0315">Glutamine amidotransferase</keyword>
<evidence type="ECO:0000256" key="4">
    <source>
        <dbReference type="HAMAP-Rule" id="MF_00028"/>
    </source>
</evidence>
<comment type="pathway">
    <text evidence="1 4">Cofactor biosynthesis; adenosylcobalamin biosynthesis.</text>
</comment>
<comment type="caution">
    <text evidence="7">The sequence shown here is derived from an EMBL/GenBank/DDBJ whole genome shotgun (WGS) entry which is preliminary data.</text>
</comment>
<evidence type="ECO:0000259" key="5">
    <source>
        <dbReference type="Pfam" id="PF01656"/>
    </source>
</evidence>